<comment type="caution">
    <text evidence="2">The sequence shown here is derived from an EMBL/GenBank/DDBJ whole genome shotgun (WGS) entry which is preliminary data.</text>
</comment>
<evidence type="ECO:0000313" key="3">
    <source>
        <dbReference type="Proteomes" id="UP001557465"/>
    </source>
</evidence>
<accession>A0ABV3TI21</accession>
<keyword evidence="1" id="KW-0812">Transmembrane</keyword>
<gene>
    <name evidence="2" type="ORF">AB4874_04670</name>
</gene>
<keyword evidence="1" id="KW-1133">Transmembrane helix</keyword>
<organism evidence="2 3">
    <name type="scientific">Thioclava arctica</name>
    <dbReference type="NCBI Taxonomy" id="3238301"/>
    <lineage>
        <taxon>Bacteria</taxon>
        <taxon>Pseudomonadati</taxon>
        <taxon>Pseudomonadota</taxon>
        <taxon>Alphaproteobacteria</taxon>
        <taxon>Rhodobacterales</taxon>
        <taxon>Paracoccaceae</taxon>
        <taxon>Thioclava</taxon>
    </lineage>
</organism>
<keyword evidence="1" id="KW-0472">Membrane</keyword>
<dbReference type="Pfam" id="PF19942">
    <property type="entry name" value="DUF6404"/>
    <property type="match status" value="1"/>
</dbReference>
<sequence length="118" mass="12926">MYLGTAETNRRYAVALSELRARGVIHGPRPLLARVMAALGLEPRPGPYLSCRQTLLIYTIGFAIARLVVDPLLSWTTGLSFGVHIVGLVLSALFFGSIVAGLQIWRQHKLGLSAWDQL</sequence>
<dbReference type="Proteomes" id="UP001557465">
    <property type="component" value="Unassembled WGS sequence"/>
</dbReference>
<keyword evidence="3" id="KW-1185">Reference proteome</keyword>
<dbReference type="EMBL" id="JBFRYC010000002">
    <property type="protein sequence ID" value="MEX1660944.1"/>
    <property type="molecule type" value="Genomic_DNA"/>
</dbReference>
<reference evidence="2 3" key="1">
    <citation type="journal article" date="2011" name="Int. J. Syst. Evol. Microbiol.">
        <title>Zhongshania antarctica gen. nov., sp. nov. and Zhongshania guokunii sp. nov., gammaproteobacteria respectively isolated from coastal attached (fast) ice and surface seawater of the Antarctic.</title>
        <authorList>
            <person name="Li H.J."/>
            <person name="Zhang X.Y."/>
            <person name="Chen C.X."/>
            <person name="Zhang Y.J."/>
            <person name="Gao Z.M."/>
            <person name="Yu Y."/>
            <person name="Chen X.L."/>
            <person name="Chen B."/>
            <person name="Zhang Y.Z."/>
        </authorList>
    </citation>
    <scope>NUCLEOTIDE SEQUENCE [LARGE SCALE GENOMIC DNA]</scope>
    <source>
        <strain evidence="2 3">15-R06ZXC-3</strain>
    </source>
</reference>
<feature type="transmembrane region" description="Helical" evidence="1">
    <location>
        <begin position="55"/>
        <end position="75"/>
    </location>
</feature>
<feature type="transmembrane region" description="Helical" evidence="1">
    <location>
        <begin position="81"/>
        <end position="105"/>
    </location>
</feature>
<evidence type="ECO:0000313" key="2">
    <source>
        <dbReference type="EMBL" id="MEX1660944.1"/>
    </source>
</evidence>
<dbReference type="RefSeq" id="WP_368391121.1">
    <property type="nucleotide sequence ID" value="NZ_JBFRYC010000002.1"/>
</dbReference>
<protein>
    <submittedName>
        <fullName evidence="2">DUF6404 family protein</fullName>
    </submittedName>
</protein>
<dbReference type="InterPro" id="IPR045644">
    <property type="entry name" value="DUF6404"/>
</dbReference>
<name>A0ABV3TI21_9RHOB</name>
<proteinExistence type="predicted"/>
<evidence type="ECO:0000256" key="1">
    <source>
        <dbReference type="SAM" id="Phobius"/>
    </source>
</evidence>